<dbReference type="Proteomes" id="UP000684084">
    <property type="component" value="Unassembled WGS sequence"/>
</dbReference>
<organism evidence="1 2">
    <name type="scientific">Rhizophagus irregularis</name>
    <dbReference type="NCBI Taxonomy" id="588596"/>
    <lineage>
        <taxon>Eukaryota</taxon>
        <taxon>Fungi</taxon>
        <taxon>Fungi incertae sedis</taxon>
        <taxon>Mucoromycota</taxon>
        <taxon>Glomeromycotina</taxon>
        <taxon>Glomeromycetes</taxon>
        <taxon>Glomerales</taxon>
        <taxon>Glomeraceae</taxon>
        <taxon>Rhizophagus</taxon>
    </lineage>
</organism>
<dbReference type="EMBL" id="CAGKOT010000002">
    <property type="protein sequence ID" value="CAB5312274.1"/>
    <property type="molecule type" value="Genomic_DNA"/>
</dbReference>
<accession>A0A916E017</accession>
<protein>
    <submittedName>
        <fullName evidence="1">Uncharacterized protein</fullName>
    </submittedName>
</protein>
<name>A0A916E017_9GLOM</name>
<sequence>MNNQAKGLDMYGLITATNKQTFTHTISRTLRETLFTQGNTRKLNDDDFKLSSGCASLRCEKDLISVHKNQIDNVVDFETFNKLKEFSSKVQNLEEINYKLI</sequence>
<proteinExistence type="predicted"/>
<reference evidence="1" key="1">
    <citation type="submission" date="2020-05" db="EMBL/GenBank/DDBJ databases">
        <authorList>
            <person name="Rincon C."/>
            <person name="Sanders R I."/>
            <person name="Robbins C."/>
            <person name="Chaturvedi A."/>
        </authorList>
    </citation>
    <scope>NUCLEOTIDE SEQUENCE</scope>
    <source>
        <strain evidence="1">CHB12</strain>
    </source>
</reference>
<comment type="caution">
    <text evidence="1">The sequence shown here is derived from an EMBL/GenBank/DDBJ whole genome shotgun (WGS) entry which is preliminary data.</text>
</comment>
<evidence type="ECO:0000313" key="2">
    <source>
        <dbReference type="Proteomes" id="UP000684084"/>
    </source>
</evidence>
<dbReference type="VEuPathDB" id="FungiDB:RhiirFUN_006448"/>
<gene>
    <name evidence="1" type="ORF">CHRIB12_LOCUS1635</name>
</gene>
<evidence type="ECO:0000313" key="1">
    <source>
        <dbReference type="EMBL" id="CAB5312274.1"/>
    </source>
</evidence>
<dbReference type="OrthoDB" id="2422789at2759"/>
<dbReference type="AlphaFoldDB" id="A0A916E017"/>